<keyword evidence="3" id="KW-0732">Signal</keyword>
<feature type="transmembrane region" description="Helical" evidence="2">
    <location>
        <begin position="138"/>
        <end position="161"/>
    </location>
</feature>
<evidence type="ECO:0000256" key="3">
    <source>
        <dbReference type="SAM" id="SignalP"/>
    </source>
</evidence>
<keyword evidence="2" id="KW-0472">Membrane</keyword>
<dbReference type="Proteomes" id="UP001165065">
    <property type="component" value="Unassembled WGS sequence"/>
</dbReference>
<evidence type="ECO:0000256" key="1">
    <source>
        <dbReference type="SAM" id="MobiDB-lite"/>
    </source>
</evidence>
<sequence>MRLKFIHSTVLLIATTQTPTKGFTTTTPSFLNQRISGKHQWTDMSIKRVAISKTLGLSDVGIKRSRRNLLGLRKGYSGGALTSTSLKMYNGPNLPGGGPPGNNNNDALASSLVSLGLLGVVFFSPLGGLIFGFFNSLLFLSFTIPLILLLSFQAFNTFFIVTAECPSCGEEAKAVKGNDRTTPCLNCGATLRVTKDKKGIEICNSPPDFGTGGSSSSSSPFNLNLDDFFKGEQAANFKTPGGVGMGRKRGGGKGDDDEEKRLKREKTIIDIDGEVKDAE</sequence>
<protein>
    <submittedName>
        <fullName evidence="4">Uncharacterized protein</fullName>
    </submittedName>
</protein>
<accession>A0A9W7LD48</accession>
<feature type="region of interest" description="Disordered" evidence="1">
    <location>
        <begin position="235"/>
        <end position="266"/>
    </location>
</feature>
<dbReference type="AlphaFoldDB" id="A0A9W7LD48"/>
<name>A0A9W7LD48_9STRA</name>
<gene>
    <name evidence="4" type="ORF">TrCOL_g6529</name>
</gene>
<organism evidence="4 5">
    <name type="scientific">Triparma columacea</name>
    <dbReference type="NCBI Taxonomy" id="722753"/>
    <lineage>
        <taxon>Eukaryota</taxon>
        <taxon>Sar</taxon>
        <taxon>Stramenopiles</taxon>
        <taxon>Ochrophyta</taxon>
        <taxon>Bolidophyceae</taxon>
        <taxon>Parmales</taxon>
        <taxon>Triparmaceae</taxon>
        <taxon>Triparma</taxon>
    </lineage>
</organism>
<proteinExistence type="predicted"/>
<feature type="transmembrane region" description="Helical" evidence="2">
    <location>
        <begin position="107"/>
        <end position="131"/>
    </location>
</feature>
<dbReference type="OrthoDB" id="10622008at2759"/>
<feature type="signal peptide" evidence="3">
    <location>
        <begin position="1"/>
        <end position="22"/>
    </location>
</feature>
<feature type="chain" id="PRO_5040740526" evidence="3">
    <location>
        <begin position="23"/>
        <end position="279"/>
    </location>
</feature>
<keyword evidence="2" id="KW-0812">Transmembrane</keyword>
<dbReference type="EMBL" id="BRYA01000244">
    <property type="protein sequence ID" value="GMI45356.1"/>
    <property type="molecule type" value="Genomic_DNA"/>
</dbReference>
<evidence type="ECO:0000313" key="4">
    <source>
        <dbReference type="EMBL" id="GMI45356.1"/>
    </source>
</evidence>
<comment type="caution">
    <text evidence="4">The sequence shown here is derived from an EMBL/GenBank/DDBJ whole genome shotgun (WGS) entry which is preliminary data.</text>
</comment>
<keyword evidence="5" id="KW-1185">Reference proteome</keyword>
<reference evidence="5" key="1">
    <citation type="journal article" date="2023" name="Commun. Biol.">
        <title>Genome analysis of Parmales, the sister group of diatoms, reveals the evolutionary specialization of diatoms from phago-mixotrophs to photoautotrophs.</title>
        <authorList>
            <person name="Ban H."/>
            <person name="Sato S."/>
            <person name="Yoshikawa S."/>
            <person name="Yamada K."/>
            <person name="Nakamura Y."/>
            <person name="Ichinomiya M."/>
            <person name="Sato N."/>
            <person name="Blanc-Mathieu R."/>
            <person name="Endo H."/>
            <person name="Kuwata A."/>
            <person name="Ogata H."/>
        </authorList>
    </citation>
    <scope>NUCLEOTIDE SEQUENCE [LARGE SCALE GENOMIC DNA]</scope>
</reference>
<keyword evidence="2" id="KW-1133">Transmembrane helix</keyword>
<evidence type="ECO:0000256" key="2">
    <source>
        <dbReference type="SAM" id="Phobius"/>
    </source>
</evidence>
<evidence type="ECO:0000313" key="5">
    <source>
        <dbReference type="Proteomes" id="UP001165065"/>
    </source>
</evidence>